<dbReference type="SUPFAM" id="SSF54373">
    <property type="entry name" value="FAD-linked reductases, C-terminal domain"/>
    <property type="match status" value="1"/>
</dbReference>
<comment type="caution">
    <text evidence="5">The sequence shown here is derived from an EMBL/GenBank/DDBJ whole genome shotgun (WGS) entry which is preliminary data.</text>
</comment>
<evidence type="ECO:0000313" key="6">
    <source>
        <dbReference type="Proteomes" id="UP000789595"/>
    </source>
</evidence>
<evidence type="ECO:0000256" key="2">
    <source>
        <dbReference type="ARBA" id="ARBA00012804"/>
    </source>
</evidence>
<dbReference type="InterPro" id="IPR036188">
    <property type="entry name" value="FAD/NAD-bd_sf"/>
</dbReference>
<dbReference type="Pfam" id="PF13450">
    <property type="entry name" value="NAD_binding_8"/>
    <property type="match status" value="1"/>
</dbReference>
<reference evidence="5" key="1">
    <citation type="submission" date="2021-11" db="EMBL/GenBank/DDBJ databases">
        <authorList>
            <consortium name="Genoscope - CEA"/>
            <person name="William W."/>
        </authorList>
    </citation>
    <scope>NUCLEOTIDE SEQUENCE</scope>
</reference>
<dbReference type="InterPro" id="IPR050703">
    <property type="entry name" value="Flavin_MAO"/>
</dbReference>
<keyword evidence="6" id="KW-1185">Reference proteome</keyword>
<dbReference type="AlphaFoldDB" id="A0A8J2SL11"/>
<accession>A0A8J2SL11</accession>
<dbReference type="InterPro" id="IPR002937">
    <property type="entry name" value="Amino_oxidase"/>
</dbReference>
<organism evidence="5 6">
    <name type="scientific">Pelagomonas calceolata</name>
    <dbReference type="NCBI Taxonomy" id="35677"/>
    <lineage>
        <taxon>Eukaryota</taxon>
        <taxon>Sar</taxon>
        <taxon>Stramenopiles</taxon>
        <taxon>Ochrophyta</taxon>
        <taxon>Pelagophyceae</taxon>
        <taxon>Pelagomonadales</taxon>
        <taxon>Pelagomonadaceae</taxon>
        <taxon>Pelagomonas</taxon>
    </lineage>
</organism>
<dbReference type="Pfam" id="PF01593">
    <property type="entry name" value="Amino_oxidase"/>
    <property type="match status" value="1"/>
</dbReference>
<dbReference type="PANTHER" id="PTHR43563:SF14">
    <property type="entry name" value="AMINE OXIDASE"/>
    <property type="match status" value="1"/>
</dbReference>
<evidence type="ECO:0000259" key="4">
    <source>
        <dbReference type="Pfam" id="PF01593"/>
    </source>
</evidence>
<dbReference type="Gene3D" id="3.50.50.60">
    <property type="entry name" value="FAD/NAD(P)-binding domain"/>
    <property type="match status" value="2"/>
</dbReference>
<dbReference type="Proteomes" id="UP000789595">
    <property type="component" value="Unassembled WGS sequence"/>
</dbReference>
<evidence type="ECO:0000313" key="5">
    <source>
        <dbReference type="EMBL" id="CAH0374953.1"/>
    </source>
</evidence>
<dbReference type="GO" id="GO:0097621">
    <property type="term" value="F:monoamine oxidase activity"/>
    <property type="evidence" value="ECO:0007669"/>
    <property type="project" value="UniProtKB-EC"/>
</dbReference>
<dbReference type="SUPFAM" id="SSF51905">
    <property type="entry name" value="FAD/NAD(P)-binding domain"/>
    <property type="match status" value="1"/>
</dbReference>
<comment type="similarity">
    <text evidence="1">Belongs to the flavin monoamine oxidase family.</text>
</comment>
<protein>
    <recommendedName>
        <fullName evidence="2">monoamine oxidase</fullName>
        <ecNumber evidence="2">1.4.3.4</ecNumber>
    </recommendedName>
</protein>
<feature type="domain" description="Amine oxidase" evidence="4">
    <location>
        <begin position="107"/>
        <end position="352"/>
    </location>
</feature>
<dbReference type="EC" id="1.4.3.4" evidence="2"/>
<dbReference type="EMBL" id="CAKKNE010000004">
    <property type="protein sequence ID" value="CAH0374953.1"/>
    <property type="molecule type" value="Genomic_DNA"/>
</dbReference>
<dbReference type="OrthoDB" id="5046242at2759"/>
<proteinExistence type="inferred from homology"/>
<sequence>MACVLEEQDEFATPTKTDETERVDVVIVGAGLSGLWCATQLHKHNYDVVLLEARDRVGGRVLTTAEGADLGGSWAWGEDKVKALGAATRAESVPQRSEAQDEIPCGPGATRWRGGYAPLASKLASNLDVRLDRKVATIRREAPDATDEGDDDEVVVTRGFYRIDETIQCRAVVVAAPPCVFVDDVVIEPPLSEERKTKMRATATWCGDWVKVAATFSEPFWRKANASGVVCTKGPLQVWWEACSPETDGATVLVGLGVGVDIDQKNLRRVVVDALGPPFGAKAVEAHLISVECKAWMTDDLTYRAGTERDYGHELLQAPHDGRIFFAGTETAPAHGHVYGALFAGERAALQVRVALQPCPPPGGERESLG</sequence>
<comment type="catalytic activity">
    <reaction evidence="3">
        <text>a secondary aliphatic amine + O2 + H2O = a primary amine + an aldehyde + H2O2</text>
        <dbReference type="Rhea" id="RHEA:26414"/>
        <dbReference type="ChEBI" id="CHEBI:15377"/>
        <dbReference type="ChEBI" id="CHEBI:15379"/>
        <dbReference type="ChEBI" id="CHEBI:16240"/>
        <dbReference type="ChEBI" id="CHEBI:17478"/>
        <dbReference type="ChEBI" id="CHEBI:58855"/>
        <dbReference type="ChEBI" id="CHEBI:65296"/>
        <dbReference type="EC" id="1.4.3.4"/>
    </reaction>
</comment>
<name>A0A8J2SL11_9STRA</name>
<dbReference type="PANTHER" id="PTHR43563">
    <property type="entry name" value="AMINE OXIDASE"/>
    <property type="match status" value="1"/>
</dbReference>
<evidence type="ECO:0000256" key="3">
    <source>
        <dbReference type="ARBA" id="ARBA00048448"/>
    </source>
</evidence>
<gene>
    <name evidence="5" type="ORF">PECAL_4P22670</name>
</gene>
<evidence type="ECO:0000256" key="1">
    <source>
        <dbReference type="ARBA" id="ARBA00005995"/>
    </source>
</evidence>